<keyword evidence="4 7" id="KW-0378">Hydrolase</keyword>
<dbReference type="InterPro" id="IPR034690">
    <property type="entry name" value="Endolysin_T4_type"/>
</dbReference>
<keyword evidence="2" id="KW-0929">Antimicrobial</keyword>
<dbReference type="PANTHER" id="PTHR38107">
    <property type="match status" value="1"/>
</dbReference>
<sequence>NCGPPQCNQATVNLISGFESFRANIYTDATSNSEIGYGHLCQNAKCPGLGYSIPLSEADGKKLLASDMAVAEKCITEMMNDKVTLNMNEYGALVSWAFNVGCGGVQSSTLVKRLNNGENPTVVLPAELVKWVDGNNGQVIPGLVKRRDAEIALSKTATSDPGLPPKC</sequence>
<dbReference type="HAMAP" id="MF_04110">
    <property type="entry name" value="ENDOLYSIN_T4"/>
    <property type="match status" value="1"/>
</dbReference>
<dbReference type="GO" id="GO:0042742">
    <property type="term" value="P:defense response to bacterium"/>
    <property type="evidence" value="ECO:0007669"/>
    <property type="project" value="UniProtKB-KW"/>
</dbReference>
<keyword evidence="6" id="KW-0326">Glycosidase</keyword>
<dbReference type="InterPro" id="IPR051018">
    <property type="entry name" value="Bacteriophage_GH24"/>
</dbReference>
<evidence type="ECO:0000256" key="6">
    <source>
        <dbReference type="ARBA" id="ARBA00023295"/>
    </source>
</evidence>
<dbReference type="OrthoDB" id="5358886at2759"/>
<dbReference type="PANTHER" id="PTHR38107:SF3">
    <property type="entry name" value="LYSOZYME RRRD-RELATED"/>
    <property type="match status" value="1"/>
</dbReference>
<dbReference type="InParanoid" id="A0A0C3DA01"/>
<evidence type="ECO:0000313" key="8">
    <source>
        <dbReference type="Proteomes" id="UP000054321"/>
    </source>
</evidence>
<keyword evidence="3" id="KW-0081">Bacteriolytic enzyme</keyword>
<name>A0A0C3DA01_OIDMZ</name>
<dbReference type="Proteomes" id="UP000054321">
    <property type="component" value="Unassembled WGS sequence"/>
</dbReference>
<evidence type="ECO:0000256" key="4">
    <source>
        <dbReference type="ARBA" id="ARBA00022801"/>
    </source>
</evidence>
<dbReference type="InterPro" id="IPR033907">
    <property type="entry name" value="Endolysin_autolysin"/>
</dbReference>
<accession>A0A0C3DA01</accession>
<evidence type="ECO:0000256" key="2">
    <source>
        <dbReference type="ARBA" id="ARBA00022529"/>
    </source>
</evidence>
<evidence type="ECO:0000313" key="7">
    <source>
        <dbReference type="EMBL" id="KIM98777.1"/>
    </source>
</evidence>
<keyword evidence="8" id="KW-1185">Reference proteome</keyword>
<dbReference type="InterPro" id="IPR002196">
    <property type="entry name" value="Glyco_hydro_24"/>
</dbReference>
<dbReference type="AlphaFoldDB" id="A0A0C3DA01"/>
<dbReference type="InterPro" id="IPR023347">
    <property type="entry name" value="Lysozyme_dom_sf"/>
</dbReference>
<feature type="non-terminal residue" evidence="7">
    <location>
        <position position="1"/>
    </location>
</feature>
<dbReference type="Pfam" id="PF00959">
    <property type="entry name" value="Phage_lysozyme"/>
    <property type="match status" value="1"/>
</dbReference>
<dbReference type="InterPro" id="IPR023346">
    <property type="entry name" value="Lysozyme-like_dom_sf"/>
</dbReference>
<dbReference type="GO" id="GO:0003796">
    <property type="term" value="F:lysozyme activity"/>
    <property type="evidence" value="ECO:0007669"/>
    <property type="project" value="UniProtKB-EC"/>
</dbReference>
<dbReference type="EMBL" id="KN832880">
    <property type="protein sequence ID" value="KIM98777.1"/>
    <property type="molecule type" value="Genomic_DNA"/>
</dbReference>
<comment type="catalytic activity">
    <reaction evidence="1">
        <text>Hydrolysis of (1-&gt;4)-beta-linkages between N-acetylmuramic acid and N-acetyl-D-glucosamine residues in a peptidoglycan and between N-acetyl-D-glucosamine residues in chitodextrins.</text>
        <dbReference type="EC" id="3.2.1.17"/>
    </reaction>
</comment>
<reference evidence="8" key="2">
    <citation type="submission" date="2015-01" db="EMBL/GenBank/DDBJ databases">
        <title>Evolutionary Origins and Diversification of the Mycorrhizal Mutualists.</title>
        <authorList>
            <consortium name="DOE Joint Genome Institute"/>
            <consortium name="Mycorrhizal Genomics Consortium"/>
            <person name="Kohler A."/>
            <person name="Kuo A."/>
            <person name="Nagy L.G."/>
            <person name="Floudas D."/>
            <person name="Copeland A."/>
            <person name="Barry K.W."/>
            <person name="Cichocki N."/>
            <person name="Veneault-Fourrey C."/>
            <person name="LaButti K."/>
            <person name="Lindquist E.A."/>
            <person name="Lipzen A."/>
            <person name="Lundell T."/>
            <person name="Morin E."/>
            <person name="Murat C."/>
            <person name="Riley R."/>
            <person name="Ohm R."/>
            <person name="Sun H."/>
            <person name="Tunlid A."/>
            <person name="Henrissat B."/>
            <person name="Grigoriev I.V."/>
            <person name="Hibbett D.S."/>
            <person name="Martin F."/>
        </authorList>
    </citation>
    <scope>NUCLEOTIDE SEQUENCE [LARGE SCALE GENOMIC DNA]</scope>
    <source>
        <strain evidence="8">Zn</strain>
    </source>
</reference>
<dbReference type="CDD" id="cd00737">
    <property type="entry name" value="lyz_endolysin_autolysin"/>
    <property type="match status" value="1"/>
</dbReference>
<gene>
    <name evidence="7" type="ORF">OIDMADRAFT_128526</name>
</gene>
<evidence type="ECO:0000256" key="1">
    <source>
        <dbReference type="ARBA" id="ARBA00000632"/>
    </source>
</evidence>
<dbReference type="Gene3D" id="1.10.530.40">
    <property type="match status" value="1"/>
</dbReference>
<proteinExistence type="inferred from homology"/>
<dbReference type="HOGENOM" id="CLU_091641_3_0_1"/>
<dbReference type="GO" id="GO:0016998">
    <property type="term" value="P:cell wall macromolecule catabolic process"/>
    <property type="evidence" value="ECO:0007669"/>
    <property type="project" value="InterPro"/>
</dbReference>
<dbReference type="GO" id="GO:0009253">
    <property type="term" value="P:peptidoglycan catabolic process"/>
    <property type="evidence" value="ECO:0007669"/>
    <property type="project" value="InterPro"/>
</dbReference>
<dbReference type="SUPFAM" id="SSF53955">
    <property type="entry name" value="Lysozyme-like"/>
    <property type="match status" value="1"/>
</dbReference>
<organism evidence="7 8">
    <name type="scientific">Oidiodendron maius (strain Zn)</name>
    <dbReference type="NCBI Taxonomy" id="913774"/>
    <lineage>
        <taxon>Eukaryota</taxon>
        <taxon>Fungi</taxon>
        <taxon>Dikarya</taxon>
        <taxon>Ascomycota</taxon>
        <taxon>Pezizomycotina</taxon>
        <taxon>Leotiomycetes</taxon>
        <taxon>Leotiomycetes incertae sedis</taxon>
        <taxon>Myxotrichaceae</taxon>
        <taxon>Oidiodendron</taxon>
    </lineage>
</organism>
<keyword evidence="5" id="KW-1035">Host cytoplasm</keyword>
<dbReference type="GO" id="GO:0031640">
    <property type="term" value="P:killing of cells of another organism"/>
    <property type="evidence" value="ECO:0007669"/>
    <property type="project" value="UniProtKB-KW"/>
</dbReference>
<protein>
    <submittedName>
        <fullName evidence="7">Glycoside hydrolase family 24 protein</fullName>
    </submittedName>
</protein>
<evidence type="ECO:0000256" key="3">
    <source>
        <dbReference type="ARBA" id="ARBA00022638"/>
    </source>
</evidence>
<evidence type="ECO:0000256" key="5">
    <source>
        <dbReference type="ARBA" id="ARBA00023200"/>
    </source>
</evidence>
<reference evidence="7 8" key="1">
    <citation type="submission" date="2014-04" db="EMBL/GenBank/DDBJ databases">
        <authorList>
            <consortium name="DOE Joint Genome Institute"/>
            <person name="Kuo A."/>
            <person name="Martino E."/>
            <person name="Perotto S."/>
            <person name="Kohler A."/>
            <person name="Nagy L.G."/>
            <person name="Floudas D."/>
            <person name="Copeland A."/>
            <person name="Barry K.W."/>
            <person name="Cichocki N."/>
            <person name="Veneault-Fourrey C."/>
            <person name="LaButti K."/>
            <person name="Lindquist E.A."/>
            <person name="Lipzen A."/>
            <person name="Lundell T."/>
            <person name="Morin E."/>
            <person name="Murat C."/>
            <person name="Sun H."/>
            <person name="Tunlid A."/>
            <person name="Henrissat B."/>
            <person name="Grigoriev I.V."/>
            <person name="Hibbett D.S."/>
            <person name="Martin F."/>
            <person name="Nordberg H.P."/>
            <person name="Cantor M.N."/>
            <person name="Hua S.X."/>
        </authorList>
    </citation>
    <scope>NUCLEOTIDE SEQUENCE [LARGE SCALE GENOMIC DNA]</scope>
    <source>
        <strain evidence="7 8">Zn</strain>
    </source>
</reference>